<keyword evidence="3" id="KW-1185">Reference proteome</keyword>
<evidence type="ECO:0000313" key="2">
    <source>
        <dbReference type="EMBL" id="SJZ59675.1"/>
    </source>
</evidence>
<organism evidence="2 3">
    <name type="scientific">Pilibacter termitis</name>
    <dbReference type="NCBI Taxonomy" id="263852"/>
    <lineage>
        <taxon>Bacteria</taxon>
        <taxon>Bacillati</taxon>
        <taxon>Bacillota</taxon>
        <taxon>Bacilli</taxon>
        <taxon>Lactobacillales</taxon>
        <taxon>Enterococcaceae</taxon>
        <taxon>Pilibacter</taxon>
    </lineage>
</organism>
<name>A0A1T4LYD4_9ENTE</name>
<dbReference type="RefSeq" id="WP_078806790.1">
    <property type="nucleotide sequence ID" value="NZ_FUXI01000007.1"/>
</dbReference>
<evidence type="ECO:0000313" key="3">
    <source>
        <dbReference type="Proteomes" id="UP000190328"/>
    </source>
</evidence>
<dbReference type="Proteomes" id="UP000190328">
    <property type="component" value="Unassembled WGS sequence"/>
</dbReference>
<dbReference type="SUPFAM" id="SSF54427">
    <property type="entry name" value="NTF2-like"/>
    <property type="match status" value="1"/>
</dbReference>
<accession>A0A1T4LYD4</accession>
<dbReference type="InterPro" id="IPR037401">
    <property type="entry name" value="SnoaL-like"/>
</dbReference>
<dbReference type="Pfam" id="PF13474">
    <property type="entry name" value="SnoaL_3"/>
    <property type="match status" value="1"/>
</dbReference>
<gene>
    <name evidence="2" type="ORF">SAMN02745116_00861</name>
</gene>
<sequence length="149" mass="17612">MKNIEKIIFPDIHTEVSQCCFYLKEENAQKDEDILNEYISSINSHDFENVRKILSPNAEFIFSDKKCSKIEDIEEYFIKAWEELSDEVYEAKNSKILIENEYLKIFTYNFYYYGTNTVGEAISGNGEATNIFSKINNEWKLIHEHLSCY</sequence>
<protein>
    <submittedName>
        <fullName evidence="2">SnoaL-like domain-containing protein</fullName>
    </submittedName>
</protein>
<reference evidence="2 3" key="1">
    <citation type="submission" date="2017-02" db="EMBL/GenBank/DDBJ databases">
        <authorList>
            <person name="Peterson S.W."/>
        </authorList>
    </citation>
    <scope>NUCLEOTIDE SEQUENCE [LARGE SCALE GENOMIC DNA]</scope>
    <source>
        <strain evidence="2 3">ATCC BAA-1030</strain>
    </source>
</reference>
<feature type="domain" description="SnoaL-like" evidence="1">
    <location>
        <begin position="33"/>
        <end position="147"/>
    </location>
</feature>
<evidence type="ECO:0000259" key="1">
    <source>
        <dbReference type="Pfam" id="PF13474"/>
    </source>
</evidence>
<dbReference type="STRING" id="263852.SAMN02745116_00861"/>
<dbReference type="Gene3D" id="3.10.450.50">
    <property type="match status" value="1"/>
</dbReference>
<dbReference type="AlphaFoldDB" id="A0A1T4LYD4"/>
<dbReference type="EMBL" id="FUXI01000007">
    <property type="protein sequence ID" value="SJZ59675.1"/>
    <property type="molecule type" value="Genomic_DNA"/>
</dbReference>
<proteinExistence type="predicted"/>
<dbReference type="OrthoDB" id="9152983at2"/>
<dbReference type="InterPro" id="IPR032710">
    <property type="entry name" value="NTF2-like_dom_sf"/>
</dbReference>